<dbReference type="SUPFAM" id="SSF56672">
    <property type="entry name" value="DNA/RNA polymerases"/>
    <property type="match status" value="1"/>
</dbReference>
<gene>
    <name evidence="4" type="ORF">DS2_15304</name>
</gene>
<dbReference type="GO" id="GO:0016740">
    <property type="term" value="F:transferase activity"/>
    <property type="evidence" value="ECO:0007669"/>
    <property type="project" value="UniProtKB-KW"/>
</dbReference>
<dbReference type="InterPro" id="IPR043128">
    <property type="entry name" value="Rev_trsase/Diguanyl_cyclase"/>
</dbReference>
<evidence type="ECO:0000256" key="1">
    <source>
        <dbReference type="ARBA" id="ARBA00010945"/>
    </source>
</evidence>
<comment type="similarity">
    <text evidence="1">Belongs to the DNA polymerase type-Y family.</text>
</comment>
<dbReference type="eggNOG" id="COG0389">
    <property type="taxonomic scope" value="Bacteria"/>
</dbReference>
<dbReference type="AlphaFoldDB" id="W7QIY5"/>
<organism evidence="4 5">
    <name type="scientific">Catenovulum agarivorans DS-2</name>
    <dbReference type="NCBI Taxonomy" id="1328313"/>
    <lineage>
        <taxon>Bacteria</taxon>
        <taxon>Pseudomonadati</taxon>
        <taxon>Pseudomonadota</taxon>
        <taxon>Gammaproteobacteria</taxon>
        <taxon>Alteromonadales</taxon>
        <taxon>Alteromonadaceae</taxon>
        <taxon>Catenovulum</taxon>
    </lineage>
</organism>
<keyword evidence="2" id="KW-0227">DNA damage</keyword>
<keyword evidence="5" id="KW-1185">Reference proteome</keyword>
<evidence type="ECO:0000313" key="5">
    <source>
        <dbReference type="Proteomes" id="UP000019276"/>
    </source>
</evidence>
<proteinExistence type="inferred from homology"/>
<dbReference type="InterPro" id="IPR050356">
    <property type="entry name" value="SulA_CellDiv_inhibitor"/>
</dbReference>
<dbReference type="Gene3D" id="3.30.70.270">
    <property type="match status" value="1"/>
</dbReference>
<accession>W7QIY5</accession>
<dbReference type="EMBL" id="ARZY01000034">
    <property type="protein sequence ID" value="EWH08907.1"/>
    <property type="molecule type" value="Genomic_DNA"/>
</dbReference>
<dbReference type="InterPro" id="IPR001126">
    <property type="entry name" value="UmuC"/>
</dbReference>
<evidence type="ECO:0000313" key="4">
    <source>
        <dbReference type="EMBL" id="EWH08907.1"/>
    </source>
</evidence>
<evidence type="ECO:0000259" key="3">
    <source>
        <dbReference type="Pfam" id="PF00817"/>
    </source>
</evidence>
<dbReference type="Gene3D" id="3.40.1170.60">
    <property type="match status" value="1"/>
</dbReference>
<reference evidence="4 5" key="1">
    <citation type="journal article" date="2014" name="Genome Announc.">
        <title>Draft Genome Sequence of the Agar-Degrading Bacterium Catenovulum sp. Strain DS-2, Isolated from Intestines of Haliotis diversicolor.</title>
        <authorList>
            <person name="Shan D."/>
            <person name="Li X."/>
            <person name="Gu Z."/>
            <person name="Wei G."/>
            <person name="Gao Z."/>
            <person name="Shao Z."/>
        </authorList>
    </citation>
    <scope>NUCLEOTIDE SEQUENCE [LARGE SCALE GENOMIC DNA]</scope>
    <source>
        <strain evidence="4 5">DS-2</strain>
    </source>
</reference>
<dbReference type="RefSeq" id="WP_035015711.1">
    <property type="nucleotide sequence ID" value="NZ_ARZY01000034.1"/>
</dbReference>
<evidence type="ECO:0000256" key="2">
    <source>
        <dbReference type="ARBA" id="ARBA00022763"/>
    </source>
</evidence>
<dbReference type="STRING" id="1328313.DS2_15304"/>
<keyword evidence="4" id="KW-0808">Transferase</keyword>
<dbReference type="InterPro" id="IPR043502">
    <property type="entry name" value="DNA/RNA_pol_sf"/>
</dbReference>
<dbReference type="CDD" id="cd03468">
    <property type="entry name" value="PolY_like"/>
    <property type="match status" value="1"/>
</dbReference>
<dbReference type="PANTHER" id="PTHR35369">
    <property type="entry name" value="BLR3025 PROTEIN-RELATED"/>
    <property type="match status" value="1"/>
</dbReference>
<dbReference type="PANTHER" id="PTHR35369:SF2">
    <property type="entry name" value="BLR3025 PROTEIN"/>
    <property type="match status" value="1"/>
</dbReference>
<name>W7QIY5_9ALTE</name>
<comment type="caution">
    <text evidence="4">The sequence shown here is derived from an EMBL/GenBank/DDBJ whole genome shotgun (WGS) entry which is preliminary data.</text>
</comment>
<dbReference type="Pfam" id="PF00817">
    <property type="entry name" value="IMS"/>
    <property type="match status" value="1"/>
</dbReference>
<protein>
    <submittedName>
        <fullName evidence="4">Nucleotidyltransferase/DNA polymerase involved in DNA repair</fullName>
    </submittedName>
</protein>
<dbReference type="GO" id="GO:0006281">
    <property type="term" value="P:DNA repair"/>
    <property type="evidence" value="ECO:0007669"/>
    <property type="project" value="InterPro"/>
</dbReference>
<sequence length="477" mass="54910">MSAALWLYLHFPNLQLDKLLLSEQRHADNNAIVISNSKDARIVQLNTIAKQHGIKAGMGIATASALYRQLQIYPYQADIEQQTILEIAQWLYLVTADISLHYQQGILIKVSDMLMLYQSLDKYWLTLKNHLDELGYQYQYCLAYSPIAARLLAQAGTNLLTSSADKINYLLGQLSLEQTDLTKKQIEQLNRVGIQYLAELIKLPLADLHKRFEHSLVTYLGQLTGQLQQVVGFYHPPEQFKQSLDLLFEISDSQKLLPSIKKLLDKLERFLYLRDKRCQQIQLQLITREKSQVQLTVASSQGEFKADKWASLVALKLESCQLPEPVIEINLQVERLLSSQENKADMFNQAPVGSLSLPELISRLQARLGDNNVLCVQLKDDHRPEQANQLTAIKADFFRHKTNDKLTGLLRPSFLFEFPKKLTEQVTIQQGPERIVCGWWDNQAVIRDYFIARSQQGVWLWIYRTPAQQWYLHGIFS</sequence>
<dbReference type="OrthoDB" id="5298951at2"/>
<feature type="domain" description="UmuC" evidence="3">
    <location>
        <begin position="30"/>
        <end position="153"/>
    </location>
</feature>
<dbReference type="Proteomes" id="UP000019276">
    <property type="component" value="Unassembled WGS sequence"/>
</dbReference>